<reference evidence="2 3" key="1">
    <citation type="journal article" date="2019" name="J. Hered.">
        <title>An Improved Genome Assembly for Drosophila navojoa, the Basal Species in the mojavensis Cluster.</title>
        <authorList>
            <person name="Vanderlinde T."/>
            <person name="Dupim E.G."/>
            <person name="Nazario-Yepiz N.O."/>
            <person name="Carvalho A.B."/>
        </authorList>
    </citation>
    <scope>NUCLEOTIDE SEQUENCE [LARGE SCALE GENOMIC DNA]</scope>
    <source>
        <strain evidence="2">Navoj_Jal97</strain>
        <tissue evidence="2">Whole organism</tissue>
    </source>
</reference>
<feature type="transmembrane region" description="Helical" evidence="1">
    <location>
        <begin position="72"/>
        <end position="94"/>
    </location>
</feature>
<dbReference type="Proteomes" id="UP000295192">
    <property type="component" value="Unassembled WGS sequence"/>
</dbReference>
<sequence length="121" mass="14112">MGLTVADCKKMLALLFANMFSSFVGLLHDSWTRLMGLCRKFYIYMFVFSISNAIMVYEIRKLTMSYDSIGGLYLHAFIVSLSMSFMFFYAGLVFEIFRNHIQGHLVVPQRSRKVKKLQRNL</sequence>
<organism evidence="2 3">
    <name type="scientific">Drosophila navojoa</name>
    <name type="common">Fruit fly</name>
    <dbReference type="NCBI Taxonomy" id="7232"/>
    <lineage>
        <taxon>Eukaryota</taxon>
        <taxon>Metazoa</taxon>
        <taxon>Ecdysozoa</taxon>
        <taxon>Arthropoda</taxon>
        <taxon>Hexapoda</taxon>
        <taxon>Insecta</taxon>
        <taxon>Pterygota</taxon>
        <taxon>Neoptera</taxon>
        <taxon>Endopterygota</taxon>
        <taxon>Diptera</taxon>
        <taxon>Brachycera</taxon>
        <taxon>Muscomorpha</taxon>
        <taxon>Ephydroidea</taxon>
        <taxon>Drosophilidae</taxon>
        <taxon>Drosophila</taxon>
    </lineage>
</organism>
<keyword evidence="1" id="KW-1133">Transmembrane helix</keyword>
<protein>
    <submittedName>
        <fullName evidence="2">Uncharacterized protein</fullName>
    </submittedName>
</protein>
<dbReference type="OMA" id="NHIQGHL"/>
<name>A0A484AU71_DRONA</name>
<keyword evidence="1" id="KW-0472">Membrane</keyword>
<keyword evidence="3" id="KW-1185">Reference proteome</keyword>
<keyword evidence="1" id="KW-0812">Transmembrane</keyword>
<proteinExistence type="predicted"/>
<comment type="caution">
    <text evidence="2">The sequence shown here is derived from an EMBL/GenBank/DDBJ whole genome shotgun (WGS) entry which is preliminary data.</text>
</comment>
<accession>A0A484AU71</accession>
<evidence type="ECO:0000313" key="2">
    <source>
        <dbReference type="EMBL" id="TDG39095.1"/>
    </source>
</evidence>
<dbReference type="EMBL" id="LSRL02001377">
    <property type="protein sequence ID" value="TDG39095.1"/>
    <property type="molecule type" value="Genomic_DNA"/>
</dbReference>
<evidence type="ECO:0000256" key="1">
    <source>
        <dbReference type="SAM" id="Phobius"/>
    </source>
</evidence>
<feature type="transmembrane region" description="Helical" evidence="1">
    <location>
        <begin position="41"/>
        <end position="60"/>
    </location>
</feature>
<feature type="transmembrane region" description="Helical" evidence="1">
    <location>
        <begin position="12"/>
        <end position="29"/>
    </location>
</feature>
<gene>
    <name evidence="2" type="ORF">AWZ03_014485</name>
</gene>
<dbReference type="AlphaFoldDB" id="A0A484AU71"/>
<evidence type="ECO:0000313" key="3">
    <source>
        <dbReference type="Proteomes" id="UP000295192"/>
    </source>
</evidence>